<dbReference type="InterPro" id="IPR013783">
    <property type="entry name" value="Ig-like_fold"/>
</dbReference>
<name>A0A6H5HR91_9HEMI</name>
<dbReference type="SUPFAM" id="SSF48726">
    <property type="entry name" value="Immunoglobulin"/>
    <property type="match status" value="1"/>
</dbReference>
<evidence type="ECO:0008006" key="4">
    <source>
        <dbReference type="Google" id="ProtNLM"/>
    </source>
</evidence>
<reference evidence="2 3" key="1">
    <citation type="submission" date="2020-02" db="EMBL/GenBank/DDBJ databases">
        <authorList>
            <person name="Ferguson B K."/>
        </authorList>
    </citation>
    <scope>NUCLEOTIDE SEQUENCE [LARGE SCALE GENOMIC DNA]</scope>
</reference>
<organism evidence="2 3">
    <name type="scientific">Nesidiocoris tenuis</name>
    <dbReference type="NCBI Taxonomy" id="355587"/>
    <lineage>
        <taxon>Eukaryota</taxon>
        <taxon>Metazoa</taxon>
        <taxon>Ecdysozoa</taxon>
        <taxon>Arthropoda</taxon>
        <taxon>Hexapoda</taxon>
        <taxon>Insecta</taxon>
        <taxon>Pterygota</taxon>
        <taxon>Neoptera</taxon>
        <taxon>Paraneoptera</taxon>
        <taxon>Hemiptera</taxon>
        <taxon>Heteroptera</taxon>
        <taxon>Panheteroptera</taxon>
        <taxon>Cimicomorpha</taxon>
        <taxon>Miridae</taxon>
        <taxon>Dicyphina</taxon>
        <taxon>Nesidiocoris</taxon>
    </lineage>
</organism>
<feature type="compositionally biased region" description="Basic and acidic residues" evidence="1">
    <location>
        <begin position="176"/>
        <end position="188"/>
    </location>
</feature>
<evidence type="ECO:0000313" key="3">
    <source>
        <dbReference type="Proteomes" id="UP000479000"/>
    </source>
</evidence>
<protein>
    <recommendedName>
        <fullName evidence="4">Ig-like domain-containing protein</fullName>
    </recommendedName>
</protein>
<gene>
    <name evidence="2" type="ORF">NTEN_LOCUS24583</name>
</gene>
<dbReference type="Gene3D" id="2.60.40.10">
    <property type="entry name" value="Immunoglobulins"/>
    <property type="match status" value="1"/>
</dbReference>
<dbReference type="OrthoDB" id="504170at2759"/>
<dbReference type="InterPro" id="IPR036179">
    <property type="entry name" value="Ig-like_dom_sf"/>
</dbReference>
<feature type="region of interest" description="Disordered" evidence="1">
    <location>
        <begin position="244"/>
        <end position="264"/>
    </location>
</feature>
<proteinExistence type="predicted"/>
<dbReference type="EMBL" id="CADCXU010036251">
    <property type="protein sequence ID" value="CAB0021058.1"/>
    <property type="molecule type" value="Genomic_DNA"/>
</dbReference>
<accession>A0A6H5HR91</accession>
<feature type="non-terminal residue" evidence="2">
    <location>
        <position position="264"/>
    </location>
</feature>
<keyword evidence="3" id="KW-1185">Reference proteome</keyword>
<dbReference type="AlphaFoldDB" id="A0A6H5HR91"/>
<evidence type="ECO:0000256" key="1">
    <source>
        <dbReference type="SAM" id="MobiDB-lite"/>
    </source>
</evidence>
<sequence>MWPRSETRADPEPWKSSNAGACLATWAPPAKIAHPATLVLKTACTYAFVNLAIAEATAKTAILNRENAGIAPTTIIATMTADACNAPAFTEGVVCCPAITKSNAIASQDGKATFAMYQHGAGWSVRFCRGPQAAVPLRIQCVDPGSRSDPRSVHAAFLRSGSGPFYDFTSATVLDRGRSRARNRDRSPFDGSAVRPARRTGTDRRQSASLRQRFNSVVLADADDYVCTAENSAGRTTATFRLEVHQRPRIRTEPKGTVRKSEGE</sequence>
<evidence type="ECO:0000313" key="2">
    <source>
        <dbReference type="EMBL" id="CAB0021058.1"/>
    </source>
</evidence>
<dbReference type="Proteomes" id="UP000479000">
    <property type="component" value="Unassembled WGS sequence"/>
</dbReference>
<feature type="region of interest" description="Disordered" evidence="1">
    <location>
        <begin position="176"/>
        <end position="209"/>
    </location>
</feature>